<feature type="signal peptide" evidence="1">
    <location>
        <begin position="1"/>
        <end position="20"/>
    </location>
</feature>
<evidence type="ECO:0000313" key="2">
    <source>
        <dbReference type="EMBL" id="KAK7094630.1"/>
    </source>
</evidence>
<keyword evidence="3" id="KW-1185">Reference proteome</keyword>
<protein>
    <submittedName>
        <fullName evidence="2">Uncharacterized protein</fullName>
    </submittedName>
</protein>
<accession>A0AAN9AYG5</accession>
<reference evidence="2 3" key="1">
    <citation type="submission" date="2024-02" db="EMBL/GenBank/DDBJ databases">
        <title>Chromosome-scale genome assembly of the rough periwinkle Littorina saxatilis.</title>
        <authorList>
            <person name="De Jode A."/>
            <person name="Faria R."/>
            <person name="Formenti G."/>
            <person name="Sims Y."/>
            <person name="Smith T.P."/>
            <person name="Tracey A."/>
            <person name="Wood J.M.D."/>
            <person name="Zagrodzka Z.B."/>
            <person name="Johannesson K."/>
            <person name="Butlin R.K."/>
            <person name="Leder E.H."/>
        </authorList>
    </citation>
    <scope>NUCLEOTIDE SEQUENCE [LARGE SCALE GENOMIC DNA]</scope>
    <source>
        <strain evidence="2">Snail1</strain>
        <tissue evidence="2">Muscle</tissue>
    </source>
</reference>
<organism evidence="2 3">
    <name type="scientific">Littorina saxatilis</name>
    <dbReference type="NCBI Taxonomy" id="31220"/>
    <lineage>
        <taxon>Eukaryota</taxon>
        <taxon>Metazoa</taxon>
        <taxon>Spiralia</taxon>
        <taxon>Lophotrochozoa</taxon>
        <taxon>Mollusca</taxon>
        <taxon>Gastropoda</taxon>
        <taxon>Caenogastropoda</taxon>
        <taxon>Littorinimorpha</taxon>
        <taxon>Littorinoidea</taxon>
        <taxon>Littorinidae</taxon>
        <taxon>Littorina</taxon>
    </lineage>
</organism>
<feature type="chain" id="PRO_5042910256" evidence="1">
    <location>
        <begin position="21"/>
        <end position="389"/>
    </location>
</feature>
<dbReference type="Proteomes" id="UP001374579">
    <property type="component" value="Unassembled WGS sequence"/>
</dbReference>
<name>A0AAN9AYG5_9CAEN</name>
<sequence>MGSWCFSFVRFVLLSVLVQCQQNCQAASNIAVDTVSVTNEDDTVILSVTYIARAQPVNISWIFPYLPSGGGLANIDFQQEDTFGNGAGRTVARVKHDIARTQPSRIATRMLILRNVDCEVTLEFPTFGDLISRSATTQHVAAGLTLQKNGVALEPGQEMAFGPRDYTMDISAVLSSPELSKFKLDKPSVMHVRFAYQRGVPERRTTFSTSYFTNAPGVRIDDGFSGGETEKRLGIHFLRHTYQTGIVRLYDVELEWNGGSGSLVTKVTFAQNLYVLEHPGDLVMETNSVYLKTTHSHYFNNYDIPINFHVPQVSFAVYGNPQPHVTLYRACSDVVPAEVEVTEVREESQYLVIRFFTFKNATEALQGSYIAVVRSGEMETREIVSIGLV</sequence>
<evidence type="ECO:0000256" key="1">
    <source>
        <dbReference type="SAM" id="SignalP"/>
    </source>
</evidence>
<keyword evidence="1" id="KW-0732">Signal</keyword>
<dbReference type="EMBL" id="JBAMIC010000018">
    <property type="protein sequence ID" value="KAK7094630.1"/>
    <property type="molecule type" value="Genomic_DNA"/>
</dbReference>
<evidence type="ECO:0000313" key="3">
    <source>
        <dbReference type="Proteomes" id="UP001374579"/>
    </source>
</evidence>
<dbReference type="AlphaFoldDB" id="A0AAN9AYG5"/>
<proteinExistence type="predicted"/>
<gene>
    <name evidence="2" type="ORF">V1264_006161</name>
</gene>
<comment type="caution">
    <text evidence="2">The sequence shown here is derived from an EMBL/GenBank/DDBJ whole genome shotgun (WGS) entry which is preliminary data.</text>
</comment>